<organism evidence="7 8">
    <name type="scientific">Treponema primitia (strain ATCC BAA-887 / DSM 12427 / ZAS-2)</name>
    <dbReference type="NCBI Taxonomy" id="545694"/>
    <lineage>
        <taxon>Bacteria</taxon>
        <taxon>Pseudomonadati</taxon>
        <taxon>Spirochaetota</taxon>
        <taxon>Spirochaetia</taxon>
        <taxon>Spirochaetales</taxon>
        <taxon>Treponemataceae</taxon>
        <taxon>Treponema</taxon>
    </lineage>
</organism>
<dbReference type="HOGENOM" id="CLU_139031_0_1_12"/>
<feature type="domain" description="DUF1232" evidence="6">
    <location>
        <begin position="62"/>
        <end position="97"/>
    </location>
</feature>
<protein>
    <recommendedName>
        <fullName evidence="6">DUF1232 domain-containing protein</fullName>
    </recommendedName>
</protein>
<dbReference type="KEGG" id="tpi:TREPR_3306"/>
<keyword evidence="3 5" id="KW-1133">Transmembrane helix</keyword>
<comment type="subcellular location">
    <subcellularLocation>
        <location evidence="1">Endomembrane system</location>
        <topology evidence="1">Multi-pass membrane protein</topology>
    </subcellularLocation>
</comment>
<sequence>MTLYEAIFIRRSAKKYDMTPLDNQVLAEKNLISVLKEKTKQLKYNLSALYLAYKRKDVPMYAKVIPLITIGYALSPIDLIPDFIPVLGYLDDLIILPALITLSIKCIPKPIFLECKEKAKGLWDNGKPIKWYYAIPIVAVWLLIIAVIIKIIIT</sequence>
<feature type="transmembrane region" description="Helical" evidence="5">
    <location>
        <begin position="132"/>
        <end position="153"/>
    </location>
</feature>
<keyword evidence="2 5" id="KW-0812">Transmembrane</keyword>
<evidence type="ECO:0000256" key="1">
    <source>
        <dbReference type="ARBA" id="ARBA00004127"/>
    </source>
</evidence>
<keyword evidence="8" id="KW-1185">Reference proteome</keyword>
<reference evidence="7 8" key="2">
    <citation type="journal article" date="2011" name="ISME J.">
        <title>RNA-seq reveals cooperative metabolic interactions between two termite-gut spirochete species in co-culture.</title>
        <authorList>
            <person name="Rosenthal A.Z."/>
            <person name="Matson E.G."/>
            <person name="Eldar A."/>
            <person name="Leadbetter J.R."/>
        </authorList>
    </citation>
    <scope>NUCLEOTIDE SEQUENCE [LARGE SCALE GENOMIC DNA]</scope>
    <source>
        <strain evidence="8">ATCC BAA-887 / DSM 12427 / ZAS-2</strain>
    </source>
</reference>
<evidence type="ECO:0000259" key="6">
    <source>
        <dbReference type="Pfam" id="PF06803"/>
    </source>
</evidence>
<evidence type="ECO:0000256" key="4">
    <source>
        <dbReference type="ARBA" id="ARBA00023136"/>
    </source>
</evidence>
<gene>
    <name evidence="7" type="ordered locus">TREPR_3306</name>
</gene>
<accession>F5YKA9</accession>
<evidence type="ECO:0000256" key="3">
    <source>
        <dbReference type="ARBA" id="ARBA00022989"/>
    </source>
</evidence>
<dbReference type="EMBL" id="CP001843">
    <property type="protein sequence ID" value="AEF83683.1"/>
    <property type="molecule type" value="Genomic_DNA"/>
</dbReference>
<keyword evidence="4 5" id="KW-0472">Membrane</keyword>
<evidence type="ECO:0000256" key="2">
    <source>
        <dbReference type="ARBA" id="ARBA00022692"/>
    </source>
</evidence>
<dbReference type="eggNOG" id="COG3339">
    <property type="taxonomic scope" value="Bacteria"/>
</dbReference>
<dbReference type="InterPro" id="IPR010652">
    <property type="entry name" value="DUF1232"/>
</dbReference>
<proteinExistence type="predicted"/>
<feature type="transmembrane region" description="Helical" evidence="5">
    <location>
        <begin position="64"/>
        <end position="87"/>
    </location>
</feature>
<name>F5YKA9_TREPZ</name>
<dbReference type="GO" id="GO:0012505">
    <property type="term" value="C:endomembrane system"/>
    <property type="evidence" value="ECO:0007669"/>
    <property type="project" value="UniProtKB-SubCell"/>
</dbReference>
<evidence type="ECO:0000313" key="7">
    <source>
        <dbReference type="EMBL" id="AEF83683.1"/>
    </source>
</evidence>
<dbReference type="Pfam" id="PF06803">
    <property type="entry name" value="DUF1232"/>
    <property type="match status" value="1"/>
</dbReference>
<dbReference type="STRING" id="545694.TREPR_3306"/>
<dbReference type="AlphaFoldDB" id="F5YKA9"/>
<dbReference type="RefSeq" id="WP_015706970.1">
    <property type="nucleotide sequence ID" value="NC_015578.1"/>
</dbReference>
<reference evidence="8" key="1">
    <citation type="submission" date="2009-12" db="EMBL/GenBank/DDBJ databases">
        <title>Complete sequence of Treponema primitia strain ZAS-2.</title>
        <authorList>
            <person name="Tetu S.G."/>
            <person name="Matson E."/>
            <person name="Ren Q."/>
            <person name="Seshadri R."/>
            <person name="Elbourne L."/>
            <person name="Hassan K.A."/>
            <person name="Durkin A."/>
            <person name="Radune D."/>
            <person name="Mohamoud Y."/>
            <person name="Shay R."/>
            <person name="Jin S."/>
            <person name="Zhang X."/>
            <person name="Lucey K."/>
            <person name="Ballor N.R."/>
            <person name="Ottesen E."/>
            <person name="Rosenthal R."/>
            <person name="Allen A."/>
            <person name="Leadbetter J.R."/>
            <person name="Paulsen I.T."/>
        </authorList>
    </citation>
    <scope>NUCLEOTIDE SEQUENCE [LARGE SCALE GENOMIC DNA]</scope>
    <source>
        <strain evidence="8">ATCC BAA-887 / DSM 12427 / ZAS-2</strain>
    </source>
</reference>
<evidence type="ECO:0000313" key="8">
    <source>
        <dbReference type="Proteomes" id="UP000009223"/>
    </source>
</evidence>
<dbReference type="Proteomes" id="UP000009223">
    <property type="component" value="Chromosome"/>
</dbReference>
<evidence type="ECO:0000256" key="5">
    <source>
        <dbReference type="SAM" id="Phobius"/>
    </source>
</evidence>